<dbReference type="GO" id="GO:0004888">
    <property type="term" value="F:transmembrane signaling receptor activity"/>
    <property type="evidence" value="ECO:0007669"/>
    <property type="project" value="TreeGrafter"/>
</dbReference>
<dbReference type="Pfam" id="PF07686">
    <property type="entry name" value="V-set"/>
    <property type="match status" value="5"/>
</dbReference>
<dbReference type="InterPro" id="IPR003599">
    <property type="entry name" value="Ig_sub"/>
</dbReference>
<evidence type="ECO:0000256" key="4">
    <source>
        <dbReference type="SAM" id="Phobius"/>
    </source>
</evidence>
<organism evidence="6 7">
    <name type="scientific">Strigops habroptila</name>
    <name type="common">Kakapo</name>
    <dbReference type="NCBI Taxonomy" id="2489341"/>
    <lineage>
        <taxon>Eukaryota</taxon>
        <taxon>Metazoa</taxon>
        <taxon>Chordata</taxon>
        <taxon>Craniata</taxon>
        <taxon>Vertebrata</taxon>
        <taxon>Euteleostomi</taxon>
        <taxon>Archelosauria</taxon>
        <taxon>Archosauria</taxon>
        <taxon>Dinosauria</taxon>
        <taxon>Saurischia</taxon>
        <taxon>Theropoda</taxon>
        <taxon>Coelurosauria</taxon>
        <taxon>Aves</taxon>
        <taxon>Neognathae</taxon>
        <taxon>Neoaves</taxon>
        <taxon>Telluraves</taxon>
        <taxon>Australaves</taxon>
        <taxon>Psittaciformes</taxon>
        <taxon>Psittacidae</taxon>
        <taxon>Strigops</taxon>
    </lineage>
</organism>
<dbReference type="Proteomes" id="UP000472266">
    <property type="component" value="Unplaced"/>
</dbReference>
<feature type="transmembrane region" description="Helical" evidence="4">
    <location>
        <begin position="639"/>
        <end position="657"/>
    </location>
</feature>
<reference evidence="6" key="1">
    <citation type="submission" date="2025-08" db="UniProtKB">
        <authorList>
            <consortium name="Ensembl"/>
        </authorList>
    </citation>
    <scope>IDENTIFICATION</scope>
</reference>
<sequence length="785" mass="86716">MLQVCRCWPSGSAGQSATSHGCCWLLCGLPWQILGTISPFCLTAQTSAQSHIQREVYELLFLSFFPSPKEPVSSTLYGPRFLTGEVGGSVTHQCFYSIIPVNKYDRKYWCRIARSGVCSTIISTTGYTSEKYMGRVSLEDIPQNGTFMVTMTDLRSSDTGSYRCGIGITNRDLYVSLNLTVLAGMIGYKNGMVRGSVTVLCPPRDTQSSKKRFWCKLGRSSCVLIADTNGYVERSYQGRIFIAPQESSGAFKVLINDLRKEDSGLYRCGMGRLSLRVVALQVTTASALPKRPKFLTELFYVKLDSTVTMTCSFGSDYESTRKFLCKMSKTGCVNIIDSYGNIDEDYTGRALLSNMKDPGSFSIMITQMGWEDSGLYLCGAGVYGESGETKQLDTKDPQGKPTIFGVKGSSATVECHYKTLRQSSVNYWCKWRQNGCYKIIDNAGYVSSLYEGRVAMYDSPDNQTITIILNQLKDTDEGYYWCMTDEEEEQQSSTELKIVDGEPGLQGKEEVEAQEGSQLNLTCSYPCRYYSYQKYWCKWSSTSCTPMPASDQRQQGPDVTCDTDDKTVILSFDSVAKTDQGWYWCGVQRNGVYGETMAVYLSVTAGELPVKGRGFPAFLLLRGKSAPQPLGCSTSKQKVLAPFGAVLLIVATAFAVFKHRQLKRSDLVSVGSYRTNISMSDFESVKDYGASNNACVKETQETQIGGDELITTAATLESAAETKKAKRVRGGRRELTDLGDTSTALQPLPKKLLSPRGLIYTQMFPTNLDPAPAADQPLRGTLTLS</sequence>
<dbReference type="PANTHER" id="PTHR11860:SF49">
    <property type="entry name" value="HIGH AFFINITY IMMUNOGLOBULIN ALPHA AND IMMUNOGLOBULIN MU FC RECEPTOR"/>
    <property type="match status" value="1"/>
</dbReference>
<accession>A0A672V3Z9</accession>
<dbReference type="InParanoid" id="A0A672V3Z9"/>
<dbReference type="InterPro" id="IPR036179">
    <property type="entry name" value="Ig-like_dom_sf"/>
</dbReference>
<evidence type="ECO:0000256" key="3">
    <source>
        <dbReference type="ARBA" id="ARBA00023136"/>
    </source>
</evidence>
<name>A0A672V3Z9_STRHB</name>
<keyword evidence="4" id="KW-1133">Transmembrane helix</keyword>
<proteinExistence type="predicted"/>
<evidence type="ECO:0000259" key="5">
    <source>
        <dbReference type="PROSITE" id="PS50835"/>
    </source>
</evidence>
<comment type="subcellular location">
    <subcellularLocation>
        <location evidence="1">Membrane</location>
    </subcellularLocation>
</comment>
<dbReference type="PROSITE" id="PS50835">
    <property type="entry name" value="IG_LIKE"/>
    <property type="match status" value="2"/>
</dbReference>
<dbReference type="SUPFAM" id="SSF48726">
    <property type="entry name" value="Immunoglobulin"/>
    <property type="match status" value="5"/>
</dbReference>
<evidence type="ECO:0000313" key="7">
    <source>
        <dbReference type="Proteomes" id="UP000472266"/>
    </source>
</evidence>
<dbReference type="AlphaFoldDB" id="A0A672V3Z9"/>
<dbReference type="CDD" id="cd05716">
    <property type="entry name" value="IgV_pIgR_like"/>
    <property type="match status" value="5"/>
</dbReference>
<evidence type="ECO:0000313" key="6">
    <source>
        <dbReference type="Ensembl" id="ENSSHBP00005022511.1"/>
    </source>
</evidence>
<dbReference type="GeneTree" id="ENSGT00950000182977"/>
<dbReference type="GO" id="GO:0005576">
    <property type="term" value="C:extracellular region"/>
    <property type="evidence" value="ECO:0007669"/>
    <property type="project" value="UniProtKB-SubCell"/>
</dbReference>
<dbReference type="InterPro" id="IPR013783">
    <property type="entry name" value="Ig-like_fold"/>
</dbReference>
<evidence type="ECO:0000256" key="2">
    <source>
        <dbReference type="ARBA" id="ARBA00022692"/>
    </source>
</evidence>
<protein>
    <recommendedName>
        <fullName evidence="5">Ig-like domain-containing protein</fullName>
    </recommendedName>
</protein>
<dbReference type="InterPro" id="IPR007110">
    <property type="entry name" value="Ig-like_dom"/>
</dbReference>
<feature type="domain" description="Ig-like" evidence="5">
    <location>
        <begin position="397"/>
        <end position="499"/>
    </location>
</feature>
<evidence type="ECO:0000256" key="1">
    <source>
        <dbReference type="ARBA" id="ARBA00004370"/>
    </source>
</evidence>
<keyword evidence="7" id="KW-1185">Reference proteome</keyword>
<dbReference type="InterPro" id="IPR013106">
    <property type="entry name" value="Ig_V-set"/>
</dbReference>
<dbReference type="Ensembl" id="ENSSHBT00005026798.1">
    <property type="protein sequence ID" value="ENSSHBP00005022511.1"/>
    <property type="gene ID" value="ENSSHBG00005018957.1"/>
</dbReference>
<dbReference type="Gene3D" id="2.60.40.10">
    <property type="entry name" value="Immunoglobulins"/>
    <property type="match status" value="5"/>
</dbReference>
<keyword evidence="2 4" id="KW-0812">Transmembrane</keyword>
<dbReference type="SMART" id="SM00409">
    <property type="entry name" value="IG"/>
    <property type="match status" value="5"/>
</dbReference>
<feature type="domain" description="Ig-like" evidence="5">
    <location>
        <begin position="503"/>
        <end position="602"/>
    </location>
</feature>
<dbReference type="GO" id="GO:0005886">
    <property type="term" value="C:plasma membrane"/>
    <property type="evidence" value="ECO:0007669"/>
    <property type="project" value="UniProtKB-SubCell"/>
</dbReference>
<reference evidence="6" key="2">
    <citation type="submission" date="2025-09" db="UniProtKB">
        <authorList>
            <consortium name="Ensembl"/>
        </authorList>
    </citation>
    <scope>IDENTIFICATION</scope>
</reference>
<keyword evidence="3 4" id="KW-0472">Membrane</keyword>
<dbReference type="SMART" id="SM00406">
    <property type="entry name" value="IGv"/>
    <property type="match status" value="4"/>
</dbReference>
<dbReference type="InterPro" id="IPR050671">
    <property type="entry name" value="CD300_family_receptors"/>
</dbReference>
<dbReference type="PANTHER" id="PTHR11860">
    <property type="entry name" value="POLYMERIC-IMMUNOGLOBULIN RECEPTOR"/>
    <property type="match status" value="1"/>
</dbReference>